<dbReference type="SUPFAM" id="SSF48179">
    <property type="entry name" value="6-phosphogluconate dehydrogenase C-terminal domain-like"/>
    <property type="match status" value="1"/>
</dbReference>
<evidence type="ECO:0000256" key="9">
    <source>
        <dbReference type="ARBA" id="ARBA00032024"/>
    </source>
</evidence>
<evidence type="ECO:0000259" key="12">
    <source>
        <dbReference type="Pfam" id="PF02558"/>
    </source>
</evidence>
<keyword evidence="6 11" id="KW-0566">Pantothenate biosynthesis</keyword>
<keyword evidence="15" id="KW-1185">Reference proteome</keyword>
<dbReference type="Pfam" id="PF08546">
    <property type="entry name" value="ApbA_C"/>
    <property type="match status" value="1"/>
</dbReference>
<dbReference type="UniPathway" id="UPA00028">
    <property type="reaction ID" value="UER00004"/>
</dbReference>
<dbReference type="GO" id="GO:0015940">
    <property type="term" value="P:pantothenate biosynthetic process"/>
    <property type="evidence" value="ECO:0007669"/>
    <property type="project" value="UniProtKB-UniPathway"/>
</dbReference>
<evidence type="ECO:0000256" key="10">
    <source>
        <dbReference type="ARBA" id="ARBA00048793"/>
    </source>
</evidence>
<evidence type="ECO:0000256" key="8">
    <source>
        <dbReference type="ARBA" id="ARBA00023002"/>
    </source>
</evidence>
<dbReference type="Pfam" id="PF02558">
    <property type="entry name" value="ApbA"/>
    <property type="match status" value="1"/>
</dbReference>
<evidence type="ECO:0000256" key="6">
    <source>
        <dbReference type="ARBA" id="ARBA00022655"/>
    </source>
</evidence>
<name>A0A2U2IYZ0_9SPHN</name>
<dbReference type="PANTHER" id="PTHR21708:SF45">
    <property type="entry name" value="2-DEHYDROPANTOATE 2-REDUCTASE"/>
    <property type="match status" value="1"/>
</dbReference>
<dbReference type="EMBL" id="QFFF01000002">
    <property type="protein sequence ID" value="PWG01277.1"/>
    <property type="molecule type" value="Genomic_DNA"/>
</dbReference>
<gene>
    <name evidence="14" type="ORF">DF286_14200</name>
</gene>
<dbReference type="OrthoDB" id="9796561at2"/>
<comment type="caution">
    <text evidence="14">The sequence shown here is derived from an EMBL/GenBank/DDBJ whole genome shotgun (WGS) entry which is preliminary data.</text>
</comment>
<evidence type="ECO:0000313" key="14">
    <source>
        <dbReference type="EMBL" id="PWG01277.1"/>
    </source>
</evidence>
<keyword evidence="8 11" id="KW-0560">Oxidoreductase</keyword>
<protein>
    <recommendedName>
        <fullName evidence="5 11">2-dehydropantoate 2-reductase</fullName>
        <ecNumber evidence="4 11">1.1.1.169</ecNumber>
    </recommendedName>
    <alternativeName>
        <fullName evidence="9 11">Ketopantoate reductase</fullName>
    </alternativeName>
</protein>
<dbReference type="FunFam" id="1.10.1040.10:FF:000017">
    <property type="entry name" value="2-dehydropantoate 2-reductase"/>
    <property type="match status" value="1"/>
</dbReference>
<sequence>MRIAVVGVGAIGGWVATRLAEAGHDVAVLARGATLEAIRANGLVLRREGDERSALLEASDDAASLGRRELVVFAVKAPALASAAVAARPLIDGGTSIVPMLNGVPWWFLADQGRDLDSVDPDGVIAGALPLAQVIGCVVHASCSTDAPGVIRHIAGNGLIFGEPAGGDSLRLTDLTQLFAEAGFAATASPRIQKDIWYKLWGNMTMNPISALTAATCDRILDDELVEGLVLSIMAEAQEIGARIGCPIEESGRDRIAVTRRLGAFKTSMLQDVEGGRPIELDALLGAPREIGRRVGVETPNMDALFGLVRLFARERGLY</sequence>
<evidence type="ECO:0000256" key="7">
    <source>
        <dbReference type="ARBA" id="ARBA00022857"/>
    </source>
</evidence>
<dbReference type="NCBIfam" id="TIGR00745">
    <property type="entry name" value="apbA_panE"/>
    <property type="match status" value="1"/>
</dbReference>
<dbReference type="NCBIfam" id="NF005089">
    <property type="entry name" value="PRK06522.1-4"/>
    <property type="match status" value="1"/>
</dbReference>
<dbReference type="Gene3D" id="3.40.50.720">
    <property type="entry name" value="NAD(P)-binding Rossmann-like Domain"/>
    <property type="match status" value="1"/>
</dbReference>
<dbReference type="GO" id="GO:0008677">
    <property type="term" value="F:2-dehydropantoate 2-reductase activity"/>
    <property type="evidence" value="ECO:0007669"/>
    <property type="project" value="UniProtKB-EC"/>
</dbReference>
<dbReference type="InterPro" id="IPR003710">
    <property type="entry name" value="ApbA"/>
</dbReference>
<dbReference type="InterPro" id="IPR013752">
    <property type="entry name" value="KPA_reductase"/>
</dbReference>
<dbReference type="EC" id="1.1.1.169" evidence="4 11"/>
<comment type="function">
    <text evidence="1 11">Catalyzes the NADPH-dependent reduction of ketopantoate into pantoic acid.</text>
</comment>
<keyword evidence="7 11" id="KW-0521">NADP</keyword>
<evidence type="ECO:0000256" key="1">
    <source>
        <dbReference type="ARBA" id="ARBA00002919"/>
    </source>
</evidence>
<dbReference type="InterPro" id="IPR008927">
    <property type="entry name" value="6-PGluconate_DH-like_C_sf"/>
</dbReference>
<organism evidence="14 15">
    <name type="scientific">Allosphingosinicella humi</name>
    <dbReference type="NCBI Taxonomy" id="2068657"/>
    <lineage>
        <taxon>Bacteria</taxon>
        <taxon>Pseudomonadati</taxon>
        <taxon>Pseudomonadota</taxon>
        <taxon>Alphaproteobacteria</taxon>
        <taxon>Sphingomonadales</taxon>
        <taxon>Sphingomonadaceae</taxon>
        <taxon>Allosphingosinicella</taxon>
    </lineage>
</organism>
<evidence type="ECO:0000313" key="15">
    <source>
        <dbReference type="Proteomes" id="UP000245916"/>
    </source>
</evidence>
<dbReference type="Proteomes" id="UP000245916">
    <property type="component" value="Unassembled WGS sequence"/>
</dbReference>
<reference evidence="14 15" key="1">
    <citation type="submission" date="2018-05" db="EMBL/GenBank/DDBJ databases">
        <title>Genome of Sphingosinicella humi QZX222.</title>
        <authorList>
            <person name="Qiao Z."/>
            <person name="Wang G."/>
        </authorList>
    </citation>
    <scope>NUCLEOTIDE SEQUENCE [LARGE SCALE GENOMIC DNA]</scope>
    <source>
        <strain evidence="14 15">QZX222</strain>
    </source>
</reference>
<evidence type="ECO:0000256" key="2">
    <source>
        <dbReference type="ARBA" id="ARBA00004994"/>
    </source>
</evidence>
<comment type="catalytic activity">
    <reaction evidence="10 11">
        <text>(R)-pantoate + NADP(+) = 2-dehydropantoate + NADPH + H(+)</text>
        <dbReference type="Rhea" id="RHEA:16233"/>
        <dbReference type="ChEBI" id="CHEBI:11561"/>
        <dbReference type="ChEBI" id="CHEBI:15378"/>
        <dbReference type="ChEBI" id="CHEBI:15980"/>
        <dbReference type="ChEBI" id="CHEBI:57783"/>
        <dbReference type="ChEBI" id="CHEBI:58349"/>
        <dbReference type="EC" id="1.1.1.169"/>
    </reaction>
</comment>
<accession>A0A2U2IYZ0</accession>
<dbReference type="InterPro" id="IPR036291">
    <property type="entry name" value="NAD(P)-bd_dom_sf"/>
</dbReference>
<dbReference type="PANTHER" id="PTHR21708">
    <property type="entry name" value="PROBABLE 2-DEHYDROPANTOATE 2-REDUCTASE"/>
    <property type="match status" value="1"/>
</dbReference>
<dbReference type="RefSeq" id="WP_109272339.1">
    <property type="nucleotide sequence ID" value="NZ_QFFF01000002.1"/>
</dbReference>
<evidence type="ECO:0000256" key="5">
    <source>
        <dbReference type="ARBA" id="ARBA00019465"/>
    </source>
</evidence>
<comment type="similarity">
    <text evidence="3 11">Belongs to the ketopantoate reductase family.</text>
</comment>
<comment type="pathway">
    <text evidence="2 11">Cofactor biosynthesis; (R)-pantothenate biosynthesis; (R)-pantoate from 3-methyl-2-oxobutanoate: step 2/2.</text>
</comment>
<proteinExistence type="inferred from homology"/>
<evidence type="ECO:0000256" key="4">
    <source>
        <dbReference type="ARBA" id="ARBA00013014"/>
    </source>
</evidence>
<dbReference type="FunFam" id="3.40.50.720:FF:000307">
    <property type="entry name" value="2-dehydropantoate 2-reductase"/>
    <property type="match status" value="1"/>
</dbReference>
<dbReference type="InterPro" id="IPR013328">
    <property type="entry name" value="6PGD_dom2"/>
</dbReference>
<evidence type="ECO:0000256" key="3">
    <source>
        <dbReference type="ARBA" id="ARBA00007870"/>
    </source>
</evidence>
<feature type="domain" description="Ketopantoate reductase C-terminal" evidence="13">
    <location>
        <begin position="192"/>
        <end position="311"/>
    </location>
</feature>
<feature type="domain" description="Ketopantoate reductase N-terminal" evidence="12">
    <location>
        <begin position="3"/>
        <end position="163"/>
    </location>
</feature>
<evidence type="ECO:0000259" key="13">
    <source>
        <dbReference type="Pfam" id="PF08546"/>
    </source>
</evidence>
<dbReference type="Gene3D" id="1.10.1040.10">
    <property type="entry name" value="N-(1-d-carboxylethyl)-l-norvaline Dehydrogenase, domain 2"/>
    <property type="match status" value="1"/>
</dbReference>
<dbReference type="GO" id="GO:0005737">
    <property type="term" value="C:cytoplasm"/>
    <property type="evidence" value="ECO:0007669"/>
    <property type="project" value="TreeGrafter"/>
</dbReference>
<evidence type="ECO:0000256" key="11">
    <source>
        <dbReference type="RuleBase" id="RU362068"/>
    </source>
</evidence>
<dbReference type="InterPro" id="IPR051402">
    <property type="entry name" value="KPR-Related"/>
</dbReference>
<dbReference type="SUPFAM" id="SSF51735">
    <property type="entry name" value="NAD(P)-binding Rossmann-fold domains"/>
    <property type="match status" value="1"/>
</dbReference>
<dbReference type="InterPro" id="IPR013332">
    <property type="entry name" value="KPR_N"/>
</dbReference>
<dbReference type="AlphaFoldDB" id="A0A2U2IYZ0"/>